<evidence type="ECO:0000256" key="5">
    <source>
        <dbReference type="PIRSR" id="PIRSR001338-1"/>
    </source>
</evidence>
<evidence type="ECO:0000256" key="1">
    <source>
        <dbReference type="ARBA" id="ARBA00022755"/>
    </source>
</evidence>
<dbReference type="AlphaFoldDB" id="A0A0C9PZW4"/>
<dbReference type="EC" id="5.4.99.18" evidence="3 4"/>
<dbReference type="PANTHER" id="PTHR23046">
    <property type="entry name" value="PHOSPHORIBOSYLAMINOIMIDAZOLE CARBOXYLASE CATALYTIC SUBUNIT"/>
    <property type="match status" value="1"/>
</dbReference>
<proteinExistence type="inferred from homology"/>
<comment type="caution">
    <text evidence="7">The sequence shown here is derived from an EMBL/GenBank/DDBJ whole genome shotgun (WGS) entry which is preliminary data.</text>
</comment>
<evidence type="ECO:0000313" key="7">
    <source>
        <dbReference type="EMBL" id="GAN37704.1"/>
    </source>
</evidence>
<dbReference type="GO" id="GO:0006189">
    <property type="term" value="P:'de novo' IMP biosynthetic process"/>
    <property type="evidence" value="ECO:0007669"/>
    <property type="project" value="UniProtKB-UniRule"/>
</dbReference>
<dbReference type="GeneID" id="57090458"/>
<comment type="catalytic activity">
    <reaction evidence="3 4">
        <text>5-carboxyamino-1-(5-phospho-D-ribosyl)imidazole + H(+) = 5-amino-1-(5-phospho-D-ribosyl)imidazole-4-carboxylate</text>
        <dbReference type="Rhea" id="RHEA:13193"/>
        <dbReference type="ChEBI" id="CHEBI:15378"/>
        <dbReference type="ChEBI" id="CHEBI:58730"/>
        <dbReference type="ChEBI" id="CHEBI:77657"/>
        <dbReference type="EC" id="5.4.99.18"/>
    </reaction>
</comment>
<dbReference type="PIRSF" id="PIRSF001338">
    <property type="entry name" value="AIR_carboxylase"/>
    <property type="match status" value="1"/>
</dbReference>
<comment type="pathway">
    <text evidence="3 4">Purine metabolism; IMP biosynthesis via de novo pathway; 5-amino-1-(5-phospho-D-ribosyl)imidazole-4-carboxylate from 5-amino-1-(5-phospho-D-ribosyl)imidazole (N5-CAIR route): step 2/2.</text>
</comment>
<organism evidence="7 8">
    <name type="scientific">Lacticaseibacillus paracasei NRIC 0644</name>
    <dbReference type="NCBI Taxonomy" id="1435038"/>
    <lineage>
        <taxon>Bacteria</taxon>
        <taxon>Bacillati</taxon>
        <taxon>Bacillota</taxon>
        <taxon>Bacilli</taxon>
        <taxon>Lactobacillales</taxon>
        <taxon>Lactobacillaceae</taxon>
        <taxon>Lacticaseibacillus</taxon>
    </lineage>
</organism>
<dbReference type="InterPro" id="IPR000031">
    <property type="entry name" value="PurE_dom"/>
</dbReference>
<dbReference type="PANTHER" id="PTHR23046:SF2">
    <property type="entry name" value="PHOSPHORIBOSYLAMINOIMIDAZOLE CARBOXYLASE"/>
    <property type="match status" value="1"/>
</dbReference>
<dbReference type="NCBIfam" id="TIGR01162">
    <property type="entry name" value="purE"/>
    <property type="match status" value="1"/>
</dbReference>
<evidence type="ECO:0000256" key="2">
    <source>
        <dbReference type="ARBA" id="ARBA00023235"/>
    </source>
</evidence>
<feature type="binding site" evidence="3 5">
    <location>
        <position position="40"/>
    </location>
    <ligand>
        <name>substrate</name>
    </ligand>
</feature>
<accession>A0A0C9PZW4</accession>
<reference evidence="8" key="1">
    <citation type="submission" date="2014-05" db="EMBL/GenBank/DDBJ databases">
        <title>Whole genome sequencing of Lactobacillus casei NRIC0644.</title>
        <authorList>
            <person name="Atarashi H."/>
            <person name="Yoshida Y."/>
            <person name="Fujimura S."/>
            <person name="Tanaka N."/>
            <person name="Shiwa Y."/>
            <person name="Yoshikawa H."/>
            <person name="Okada S."/>
            <person name="Nakagawa J."/>
        </authorList>
    </citation>
    <scope>NUCLEOTIDE SEQUENCE [LARGE SCALE GENOMIC DNA]</scope>
    <source>
        <strain evidence="8">NRIC0644</strain>
    </source>
</reference>
<dbReference type="RefSeq" id="WP_003565990.1">
    <property type="nucleotide sequence ID" value="NZ_BAYM01000247.1"/>
</dbReference>
<feature type="domain" description="PurE" evidence="6">
    <location>
        <begin position="2"/>
        <end position="153"/>
    </location>
</feature>
<dbReference type="Gene3D" id="3.40.50.1970">
    <property type="match status" value="1"/>
</dbReference>
<sequence>MQKVAVVMGSTSDWPTMQQVTAQLTSLAIPYEKRVISAHRMPDELADFGKQAVALGFGAIIAGAGGAAHLPGMLAANTLLPVIGVPIKTRTLNGVDSLLSIVQMPGGVPVGTMAIGDAGAVNAALFAAAILALNDSELADRLQAFRDAQTKRAKESEAALQ</sequence>
<dbReference type="SUPFAM" id="SSF52255">
    <property type="entry name" value="N5-CAIR mutase (phosphoribosylaminoimidazole carboxylase, PurE)"/>
    <property type="match status" value="1"/>
</dbReference>
<feature type="binding site" evidence="3 5">
    <location>
        <position position="13"/>
    </location>
    <ligand>
        <name>substrate</name>
    </ligand>
</feature>
<keyword evidence="2 3" id="KW-0413">Isomerase</keyword>
<feature type="binding site" evidence="3 5">
    <location>
        <position position="10"/>
    </location>
    <ligand>
        <name>substrate</name>
    </ligand>
</feature>
<dbReference type="UniPathway" id="UPA00074">
    <property type="reaction ID" value="UER00943"/>
</dbReference>
<protein>
    <recommendedName>
        <fullName evidence="3 4">N5-carboxyaminoimidazole ribonucleotide mutase</fullName>
        <shortName evidence="3 4">N5-CAIR mutase</shortName>
        <ecNumber evidence="3 4">5.4.99.18</ecNumber>
    </recommendedName>
    <alternativeName>
        <fullName evidence="3">5-(carboxyamino)imidazole ribonucleotide mutase</fullName>
    </alternativeName>
</protein>
<dbReference type="EMBL" id="BAYM01000247">
    <property type="protein sequence ID" value="GAN37704.1"/>
    <property type="molecule type" value="Genomic_DNA"/>
</dbReference>
<evidence type="ECO:0000256" key="3">
    <source>
        <dbReference type="HAMAP-Rule" id="MF_01929"/>
    </source>
</evidence>
<evidence type="ECO:0000259" key="6">
    <source>
        <dbReference type="SMART" id="SM01001"/>
    </source>
</evidence>
<dbReference type="Proteomes" id="UP000032552">
    <property type="component" value="Unassembled WGS sequence"/>
</dbReference>
<dbReference type="InterPro" id="IPR024694">
    <property type="entry name" value="PurE_prokaryotes"/>
</dbReference>
<dbReference type="HAMAP" id="MF_01929">
    <property type="entry name" value="PurE_classI"/>
    <property type="match status" value="1"/>
</dbReference>
<keyword evidence="1 3" id="KW-0658">Purine biosynthesis</keyword>
<dbReference type="InterPro" id="IPR033747">
    <property type="entry name" value="PurE_ClassI"/>
</dbReference>
<comment type="function">
    <text evidence="3 4">Catalyzes the conversion of N5-carboxyaminoimidazole ribonucleotide (N5-CAIR) to 4-carboxy-5-aminoimidazole ribonucleotide (CAIR).</text>
</comment>
<dbReference type="SMART" id="SM01001">
    <property type="entry name" value="AIRC"/>
    <property type="match status" value="1"/>
</dbReference>
<dbReference type="GO" id="GO:0034023">
    <property type="term" value="F:5-(carboxyamino)imidazole ribonucleotide mutase activity"/>
    <property type="evidence" value="ECO:0007669"/>
    <property type="project" value="UniProtKB-UniRule"/>
</dbReference>
<comment type="similarity">
    <text evidence="3">Belongs to the AIR carboxylase family. Class I subfamily.</text>
</comment>
<dbReference type="Pfam" id="PF00731">
    <property type="entry name" value="AIRC"/>
    <property type="match status" value="1"/>
</dbReference>
<evidence type="ECO:0000256" key="4">
    <source>
        <dbReference type="PIRNR" id="PIRNR001338"/>
    </source>
</evidence>
<evidence type="ECO:0000313" key="8">
    <source>
        <dbReference type="Proteomes" id="UP000032552"/>
    </source>
</evidence>
<gene>
    <name evidence="3" type="primary">purE</name>
    <name evidence="7" type="ORF">LC0644_2293</name>
</gene>
<name>A0A0C9PZW4_LACPA</name>